<keyword evidence="2" id="KW-0472">Membrane</keyword>
<evidence type="ECO:0000313" key="3">
    <source>
        <dbReference type="EMBL" id="BAJ65198.1"/>
    </source>
</evidence>
<name>E8N348_ANATU</name>
<sequence length="276" mass="29354">MNDEEPRGNLYLLTGLVLGLAVGLLISLVISPVKFVDIDPSAMGEAYRSEYRLLIAQAFQSDGNLQRAQDRLALLREEDPARVLAMQAQQMVGEGASPADARALALLAAALTNPQSVAFTPQPSPTLPAGEDHQPTPEVGQAVFTPTPPLPTRTPQPTFTPRPTATPPRALDAPFVLDSRQDVCDGSLPAGRLAIEVLDRDGNPLAGVPVQVVWGQNQSSLFYTGLAPEISLGYADFQMEAGMVYTLRVGTVSETLTDLAIPACGGGVRVVFREGR</sequence>
<evidence type="ECO:0000256" key="2">
    <source>
        <dbReference type="SAM" id="Phobius"/>
    </source>
</evidence>
<keyword evidence="4" id="KW-1185">Reference proteome</keyword>
<dbReference type="Proteomes" id="UP000008922">
    <property type="component" value="Chromosome"/>
</dbReference>
<organism evidence="3 4">
    <name type="scientific">Anaerolinea thermophila (strain DSM 14523 / JCM 11388 / NBRC 100420 / UNI-1)</name>
    <dbReference type="NCBI Taxonomy" id="926569"/>
    <lineage>
        <taxon>Bacteria</taxon>
        <taxon>Bacillati</taxon>
        <taxon>Chloroflexota</taxon>
        <taxon>Anaerolineae</taxon>
        <taxon>Anaerolineales</taxon>
        <taxon>Anaerolineaceae</taxon>
        <taxon>Anaerolinea</taxon>
    </lineage>
</organism>
<accession>E8N348</accession>
<evidence type="ECO:0000313" key="4">
    <source>
        <dbReference type="Proteomes" id="UP000008922"/>
    </source>
</evidence>
<dbReference type="AlphaFoldDB" id="E8N348"/>
<evidence type="ECO:0000256" key="1">
    <source>
        <dbReference type="SAM" id="MobiDB-lite"/>
    </source>
</evidence>
<dbReference type="InParanoid" id="E8N348"/>
<dbReference type="KEGG" id="atm:ANT_31740"/>
<feature type="compositionally biased region" description="Pro residues" evidence="1">
    <location>
        <begin position="146"/>
        <end position="166"/>
    </location>
</feature>
<dbReference type="HOGENOM" id="CLU_1007016_0_0_0"/>
<protein>
    <submittedName>
        <fullName evidence="3">Uncharacterized protein</fullName>
    </submittedName>
</protein>
<keyword evidence="2" id="KW-0812">Transmembrane</keyword>
<feature type="transmembrane region" description="Helical" evidence="2">
    <location>
        <begin position="12"/>
        <end position="33"/>
    </location>
</feature>
<proteinExistence type="predicted"/>
<reference evidence="3 4" key="1">
    <citation type="submission" date="2010-12" db="EMBL/GenBank/DDBJ databases">
        <title>Whole genome sequence of Anaerolinea thermophila UNI-1.</title>
        <authorList>
            <person name="Narita-Yamada S."/>
            <person name="Kishi E."/>
            <person name="Watanabe Y."/>
            <person name="Takasaki K."/>
            <person name="Ankai A."/>
            <person name="Oguchi A."/>
            <person name="Fukui S."/>
            <person name="Takahashi M."/>
            <person name="Yashiro I."/>
            <person name="Hosoyama A."/>
            <person name="Sekiguchi Y."/>
            <person name="Hanada S."/>
            <person name="Fujita N."/>
        </authorList>
    </citation>
    <scope>NUCLEOTIDE SEQUENCE [LARGE SCALE GENOMIC DNA]</scope>
    <source>
        <strain evidence="4">DSM 14523 / JCM 11388 / NBRC 100420 / UNI-1</strain>
    </source>
</reference>
<dbReference type="OrthoDB" id="165666at2"/>
<dbReference type="STRING" id="926569.ANT_31740"/>
<dbReference type="RefSeq" id="WP_013561538.1">
    <property type="nucleotide sequence ID" value="NC_014960.1"/>
</dbReference>
<feature type="region of interest" description="Disordered" evidence="1">
    <location>
        <begin position="143"/>
        <end position="170"/>
    </location>
</feature>
<dbReference type="EMBL" id="AP012029">
    <property type="protein sequence ID" value="BAJ65198.1"/>
    <property type="molecule type" value="Genomic_DNA"/>
</dbReference>
<gene>
    <name evidence="3" type="ordered locus">ANT_31740</name>
</gene>
<keyword evidence="2" id="KW-1133">Transmembrane helix</keyword>